<keyword evidence="1" id="KW-0472">Membrane</keyword>
<sequence length="164" mass="18890">MMIITMYSLMISMSVTFLWLKHPMSMGFILILQTLVIAMISGMTLNNFFFSYIITIIMLSGALVLFIYMASVASNEKFKTPINLMLMMMVMSFVAVYINNKFYPLSNYPKNNNESYGTILLLKLFNSMSSLMTMMMIIYLLLTMVIVSYIASNQEGPLRMKIYE</sequence>
<organism evidence="2">
    <name type="scientific">Tetrarthria variegata</name>
    <dbReference type="NCBI Taxonomy" id="2080413"/>
    <lineage>
        <taxon>Eukaryota</taxon>
        <taxon>Metazoa</taxon>
        <taxon>Ecdysozoa</taxon>
        <taxon>Arthropoda</taxon>
        <taxon>Hexapoda</taxon>
        <taxon>Insecta</taxon>
        <taxon>Pterygota</taxon>
        <taxon>Neoptera</taxon>
        <taxon>Paraneoptera</taxon>
        <taxon>Hemiptera</taxon>
        <taxon>Heteroptera</taxon>
        <taxon>Panheteroptera</taxon>
        <taxon>Pentatomomorpha</taxon>
        <taxon>Pentatomoidea</taxon>
        <taxon>Scutelleridae</taxon>
        <taxon>Scutellerinae</taxon>
        <taxon>Tetrarthria</taxon>
    </lineage>
</organism>
<accession>A0A2P1CMP4</accession>
<dbReference type="AlphaFoldDB" id="A0A2P1CMP4"/>
<gene>
    <name evidence="2" type="primary">ND6</name>
</gene>
<proteinExistence type="predicted"/>
<geneLocation type="mitochondrion" evidence="2"/>
<keyword evidence="2" id="KW-0496">Mitochondrion</keyword>
<evidence type="ECO:0000256" key="1">
    <source>
        <dbReference type="SAM" id="Phobius"/>
    </source>
</evidence>
<protein>
    <submittedName>
        <fullName evidence="2">NADH dehydrogenase subunit 6</fullName>
    </submittedName>
</protein>
<name>A0A2P1CMP4_9HEMI</name>
<keyword evidence="1" id="KW-1133">Transmembrane helix</keyword>
<feature type="transmembrane region" description="Helical" evidence="1">
    <location>
        <begin position="131"/>
        <end position="151"/>
    </location>
</feature>
<dbReference type="EMBL" id="MF173958">
    <property type="protein sequence ID" value="AVJ52600.1"/>
    <property type="molecule type" value="Genomic_DNA"/>
</dbReference>
<feature type="transmembrane region" description="Helical" evidence="1">
    <location>
        <begin position="52"/>
        <end position="70"/>
    </location>
</feature>
<evidence type="ECO:0000313" key="2">
    <source>
        <dbReference type="EMBL" id="AVJ52600.1"/>
    </source>
</evidence>
<feature type="transmembrane region" description="Helical" evidence="1">
    <location>
        <begin position="82"/>
        <end position="99"/>
    </location>
</feature>
<reference evidence="2" key="1">
    <citation type="journal article" date="2018" name="Cladistics">
        <title>Phylogeny and the colourful history of jewel bugs (Insecta: Hemiptera: Scutelleridae).</title>
        <authorList>
            <person name="Wu Y."/>
            <person name="Redei D."/>
            <person name="Eger J."/>
            <person name="Wang Y."/>
            <person name="Wu H."/>
            <person name="Carapezza A."/>
            <person name="Kment P."/>
            <person name="Cai B."/>
            <person name="Sun X."/>
            <person name="Guo P."/>
            <person name="Luo J."/>
            <person name="Xie Q."/>
        </authorList>
    </citation>
    <scope>NUCLEOTIDE SEQUENCE</scope>
</reference>
<keyword evidence="1" id="KW-0812">Transmembrane</keyword>